<dbReference type="InterPro" id="IPR036188">
    <property type="entry name" value="FAD/NAD-bd_sf"/>
</dbReference>
<keyword evidence="5" id="KW-0073">Auxin biosynthesis</keyword>
<evidence type="ECO:0000256" key="6">
    <source>
        <dbReference type="ARBA" id="ARBA00047321"/>
    </source>
</evidence>
<dbReference type="GO" id="GO:0009851">
    <property type="term" value="P:auxin biosynthetic process"/>
    <property type="evidence" value="ECO:0007669"/>
    <property type="project" value="UniProtKB-KW"/>
</dbReference>
<dbReference type="PANTHER" id="PTHR10742:SF410">
    <property type="entry name" value="LYSINE-SPECIFIC HISTONE DEMETHYLASE 2"/>
    <property type="match status" value="1"/>
</dbReference>
<accession>A0A8J2YYL0</accession>
<evidence type="ECO:0000256" key="3">
    <source>
        <dbReference type="ARBA" id="ARBA00012535"/>
    </source>
</evidence>
<dbReference type="RefSeq" id="WP_189051371.1">
    <property type="nucleotide sequence ID" value="NZ_BMJQ01000018.1"/>
</dbReference>
<evidence type="ECO:0000259" key="7">
    <source>
        <dbReference type="Pfam" id="PF01593"/>
    </source>
</evidence>
<proteinExistence type="inferred from homology"/>
<sequence length="420" mass="44224">MASPIPDVDVAVIGAGAAGLAAARRVQELGHSTLVLEARGRAGGRAWTVEPHPGLPVDLGCGWLHSADRNPWTEIARTTGFAVEERLPAWGGRLAAAGMDAAAQQSWTLSRERFYDQLAAVVPPDGPASALLEPGDRWNAMLDAIGTWVSGAELDQVSRLDLKRYADSGINWRVAEGYGRLIVRHGDGLPVRLACPVRQVDWRGTAIAVETDAGKVTAQAVIVTVPTNLLALGALRFTPDLPAAKLNAAAGLPLGADEKLYFRITGDIAGVGPETYRLGSPDRTRTAGYLVKPLGRPLVEAYVGGNLARELAAAGPDAFAAFALDELAGLFGSDIRKRLVPLAASAWTRDPWSLGAYSYAKPGHADDRAILAAPVDDRLFFAGEATSADSFSTAHGAYLSGRRSAEEAAAALSRRPSRTG</sequence>
<dbReference type="Proteomes" id="UP000646365">
    <property type="component" value="Unassembled WGS sequence"/>
</dbReference>
<comment type="pathway">
    <text evidence="1">Plant hormone metabolism; auxin biosynthesis.</text>
</comment>
<evidence type="ECO:0000313" key="8">
    <source>
        <dbReference type="EMBL" id="GGF41434.1"/>
    </source>
</evidence>
<evidence type="ECO:0000256" key="2">
    <source>
        <dbReference type="ARBA" id="ARBA00005833"/>
    </source>
</evidence>
<dbReference type="Pfam" id="PF01593">
    <property type="entry name" value="Amino_oxidase"/>
    <property type="match status" value="2"/>
</dbReference>
<gene>
    <name evidence="8" type="ORF">GCM10011611_54840</name>
</gene>
<dbReference type="InterPro" id="IPR002937">
    <property type="entry name" value="Amino_oxidase"/>
</dbReference>
<reference evidence="8" key="1">
    <citation type="journal article" date="2014" name="Int. J. Syst. Evol. Microbiol.">
        <title>Complete genome sequence of Corynebacterium casei LMG S-19264T (=DSM 44701T), isolated from a smear-ripened cheese.</title>
        <authorList>
            <consortium name="US DOE Joint Genome Institute (JGI-PGF)"/>
            <person name="Walter F."/>
            <person name="Albersmeier A."/>
            <person name="Kalinowski J."/>
            <person name="Ruckert C."/>
        </authorList>
    </citation>
    <scope>NUCLEOTIDE SEQUENCE</scope>
    <source>
        <strain evidence="8">CGMCC 1.15725</strain>
    </source>
</reference>
<protein>
    <recommendedName>
        <fullName evidence="4">Tryptophan 2-monooxygenase</fullName>
        <ecNumber evidence="3">1.13.12.3</ecNumber>
    </recommendedName>
</protein>
<dbReference type="EMBL" id="BMJQ01000018">
    <property type="protein sequence ID" value="GGF41434.1"/>
    <property type="molecule type" value="Genomic_DNA"/>
</dbReference>
<dbReference type="SUPFAM" id="SSF51905">
    <property type="entry name" value="FAD/NAD(P)-binding domain"/>
    <property type="match status" value="1"/>
</dbReference>
<comment type="caution">
    <text evidence="8">The sequence shown here is derived from an EMBL/GenBank/DDBJ whole genome shotgun (WGS) entry which is preliminary data.</text>
</comment>
<dbReference type="AlphaFoldDB" id="A0A8J2YYL0"/>
<dbReference type="GO" id="GO:0050361">
    <property type="term" value="F:tryptophan 2-monooxygenase activity"/>
    <property type="evidence" value="ECO:0007669"/>
    <property type="project" value="UniProtKB-EC"/>
</dbReference>
<reference evidence="8" key="2">
    <citation type="submission" date="2020-09" db="EMBL/GenBank/DDBJ databases">
        <authorList>
            <person name="Sun Q."/>
            <person name="Zhou Y."/>
        </authorList>
    </citation>
    <scope>NUCLEOTIDE SEQUENCE</scope>
    <source>
        <strain evidence="8">CGMCC 1.15725</strain>
    </source>
</reference>
<feature type="domain" description="Amine oxidase" evidence="7">
    <location>
        <begin position="18"/>
        <end position="88"/>
    </location>
</feature>
<evidence type="ECO:0000313" key="9">
    <source>
        <dbReference type="Proteomes" id="UP000646365"/>
    </source>
</evidence>
<dbReference type="Gene3D" id="3.50.50.60">
    <property type="entry name" value="FAD/NAD(P)-binding domain"/>
    <property type="match status" value="1"/>
</dbReference>
<dbReference type="EC" id="1.13.12.3" evidence="3"/>
<dbReference type="SUPFAM" id="SSF54373">
    <property type="entry name" value="FAD-linked reductases, C-terminal domain"/>
    <property type="match status" value="1"/>
</dbReference>
<evidence type="ECO:0000256" key="1">
    <source>
        <dbReference type="ARBA" id="ARBA00004814"/>
    </source>
</evidence>
<keyword evidence="9" id="KW-1185">Reference proteome</keyword>
<evidence type="ECO:0000256" key="4">
    <source>
        <dbReference type="ARBA" id="ARBA00017871"/>
    </source>
</evidence>
<evidence type="ECO:0000256" key="5">
    <source>
        <dbReference type="ARBA" id="ARBA00023070"/>
    </source>
</evidence>
<comment type="catalytic activity">
    <reaction evidence="6">
        <text>L-tryptophan + O2 = indole-3-acetamide + CO2 + H2O</text>
        <dbReference type="Rhea" id="RHEA:16165"/>
        <dbReference type="ChEBI" id="CHEBI:15377"/>
        <dbReference type="ChEBI" id="CHEBI:15379"/>
        <dbReference type="ChEBI" id="CHEBI:16031"/>
        <dbReference type="ChEBI" id="CHEBI:16526"/>
        <dbReference type="ChEBI" id="CHEBI:57912"/>
        <dbReference type="EC" id="1.13.12.3"/>
    </reaction>
</comment>
<comment type="similarity">
    <text evidence="2">Belongs to the tryptophan 2-monooxygenase family.</text>
</comment>
<organism evidence="8 9">
    <name type="scientific">Aliidongia dinghuensis</name>
    <dbReference type="NCBI Taxonomy" id="1867774"/>
    <lineage>
        <taxon>Bacteria</taxon>
        <taxon>Pseudomonadati</taxon>
        <taxon>Pseudomonadota</taxon>
        <taxon>Alphaproteobacteria</taxon>
        <taxon>Rhodospirillales</taxon>
        <taxon>Dongiaceae</taxon>
        <taxon>Aliidongia</taxon>
    </lineage>
</organism>
<dbReference type="PANTHER" id="PTHR10742">
    <property type="entry name" value="FLAVIN MONOAMINE OXIDASE"/>
    <property type="match status" value="1"/>
</dbReference>
<feature type="domain" description="Amine oxidase" evidence="7">
    <location>
        <begin position="168"/>
        <end position="407"/>
    </location>
</feature>
<dbReference type="InterPro" id="IPR050281">
    <property type="entry name" value="Flavin_monoamine_oxidase"/>
</dbReference>
<name>A0A8J2YYL0_9PROT</name>